<keyword evidence="5" id="KW-0408">Iron</keyword>
<evidence type="ECO:0000256" key="4">
    <source>
        <dbReference type="ARBA" id="ARBA00023002"/>
    </source>
</evidence>
<dbReference type="GO" id="GO:0005506">
    <property type="term" value="F:iron ion binding"/>
    <property type="evidence" value="ECO:0007669"/>
    <property type="project" value="InterPro"/>
</dbReference>
<keyword evidence="8" id="KW-1185">Reference proteome</keyword>
<dbReference type="AlphaFoldDB" id="A0A9W7LL11"/>
<reference evidence="7" key="1">
    <citation type="submission" date="2023-05" db="EMBL/GenBank/DDBJ databases">
        <title>Genome and transcriptome analyses reveal genes involved in the formation of fine ridges on petal epidermal cells in Hibiscus trionum.</title>
        <authorList>
            <person name="Koshimizu S."/>
            <person name="Masuda S."/>
            <person name="Ishii T."/>
            <person name="Shirasu K."/>
            <person name="Hoshino A."/>
            <person name="Arita M."/>
        </authorList>
    </citation>
    <scope>NUCLEOTIDE SEQUENCE</scope>
    <source>
        <strain evidence="7">Hamamatsu line</strain>
    </source>
</reference>
<evidence type="ECO:0000256" key="6">
    <source>
        <dbReference type="ARBA" id="ARBA00023033"/>
    </source>
</evidence>
<dbReference type="Gene3D" id="1.10.630.10">
    <property type="entry name" value="Cytochrome P450"/>
    <property type="match status" value="1"/>
</dbReference>
<proteinExistence type="inferred from homology"/>
<dbReference type="OrthoDB" id="1055148at2759"/>
<dbReference type="InterPro" id="IPR050651">
    <property type="entry name" value="Plant_Cytochrome_P450_Monoox"/>
</dbReference>
<evidence type="ECO:0000256" key="5">
    <source>
        <dbReference type="ARBA" id="ARBA00023004"/>
    </source>
</evidence>
<keyword evidence="3" id="KW-0479">Metal-binding</keyword>
<keyword evidence="4" id="KW-0560">Oxidoreductase</keyword>
<name>A0A9W7LL11_HIBTR</name>
<protein>
    <submittedName>
        <fullName evidence="7">Uncharacterized protein</fullName>
    </submittedName>
</protein>
<accession>A0A9W7LL11</accession>
<dbReference type="GO" id="GO:0020037">
    <property type="term" value="F:heme binding"/>
    <property type="evidence" value="ECO:0007669"/>
    <property type="project" value="InterPro"/>
</dbReference>
<evidence type="ECO:0000313" key="7">
    <source>
        <dbReference type="EMBL" id="GMI68658.1"/>
    </source>
</evidence>
<dbReference type="PANTHER" id="PTHR47947:SF3">
    <property type="entry name" value="CYTOCHROME P450 81D1-LIKE"/>
    <property type="match status" value="1"/>
</dbReference>
<evidence type="ECO:0000256" key="3">
    <source>
        <dbReference type="ARBA" id="ARBA00022723"/>
    </source>
</evidence>
<dbReference type="EMBL" id="BSYR01000006">
    <property type="protein sequence ID" value="GMI68658.1"/>
    <property type="molecule type" value="Genomic_DNA"/>
</dbReference>
<gene>
    <name evidence="7" type="ORF">HRI_000535100</name>
</gene>
<dbReference type="SUPFAM" id="SSF48264">
    <property type="entry name" value="Cytochrome P450"/>
    <property type="match status" value="1"/>
</dbReference>
<evidence type="ECO:0000256" key="1">
    <source>
        <dbReference type="ARBA" id="ARBA00010617"/>
    </source>
</evidence>
<keyword evidence="6" id="KW-0503">Monooxygenase</keyword>
<dbReference type="InterPro" id="IPR036396">
    <property type="entry name" value="Cyt_P450_sf"/>
</dbReference>
<dbReference type="PANTHER" id="PTHR47947">
    <property type="entry name" value="CYTOCHROME P450 82C3-RELATED"/>
    <property type="match status" value="1"/>
</dbReference>
<sequence length="157" mass="18132">MKTNLDILVAFSAFCMAGHQVDHLRMQKISHRVPLALLILGHLHLLKVFLHRTLFSLSQKNGLPFLCRRLLPSVVEQFYTKNDIVSANRCHFIIGKYVGYNYTTFGLAPYDDHWQNLWKLSSVKIFSSTRLNISMDIRRDEKSIVYCSNCTGFPGLR</sequence>
<dbReference type="GO" id="GO:0016705">
    <property type="term" value="F:oxidoreductase activity, acting on paired donors, with incorporation or reduction of molecular oxygen"/>
    <property type="evidence" value="ECO:0007669"/>
    <property type="project" value="InterPro"/>
</dbReference>
<evidence type="ECO:0000256" key="2">
    <source>
        <dbReference type="ARBA" id="ARBA00022617"/>
    </source>
</evidence>
<comment type="caution">
    <text evidence="7">The sequence shown here is derived from an EMBL/GenBank/DDBJ whole genome shotgun (WGS) entry which is preliminary data.</text>
</comment>
<keyword evidence="2" id="KW-0349">Heme</keyword>
<organism evidence="7 8">
    <name type="scientific">Hibiscus trionum</name>
    <name type="common">Flower of an hour</name>
    <dbReference type="NCBI Taxonomy" id="183268"/>
    <lineage>
        <taxon>Eukaryota</taxon>
        <taxon>Viridiplantae</taxon>
        <taxon>Streptophyta</taxon>
        <taxon>Embryophyta</taxon>
        <taxon>Tracheophyta</taxon>
        <taxon>Spermatophyta</taxon>
        <taxon>Magnoliopsida</taxon>
        <taxon>eudicotyledons</taxon>
        <taxon>Gunneridae</taxon>
        <taxon>Pentapetalae</taxon>
        <taxon>rosids</taxon>
        <taxon>malvids</taxon>
        <taxon>Malvales</taxon>
        <taxon>Malvaceae</taxon>
        <taxon>Malvoideae</taxon>
        <taxon>Hibiscus</taxon>
    </lineage>
</organism>
<dbReference type="GO" id="GO:0004497">
    <property type="term" value="F:monooxygenase activity"/>
    <property type="evidence" value="ECO:0007669"/>
    <property type="project" value="UniProtKB-KW"/>
</dbReference>
<evidence type="ECO:0000313" key="8">
    <source>
        <dbReference type="Proteomes" id="UP001165190"/>
    </source>
</evidence>
<comment type="similarity">
    <text evidence="1">Belongs to the cytochrome P450 family.</text>
</comment>
<dbReference type="Proteomes" id="UP001165190">
    <property type="component" value="Unassembled WGS sequence"/>
</dbReference>